<evidence type="ECO:0000313" key="4">
    <source>
        <dbReference type="Proteomes" id="UP001359559"/>
    </source>
</evidence>
<sequence>MDRKVKPLYLSAFLVLLCLQLHFLSGIATRSLEARKLDSSGQRMWAMMHSGPSHGGKGHKFRTQNVPIPKQLKESAISPGLGH</sequence>
<gene>
    <name evidence="3" type="ORF">RJT34_25381</name>
</gene>
<name>A0AAN9FWG3_CLITE</name>
<reference evidence="3 4" key="1">
    <citation type="submission" date="2024-01" db="EMBL/GenBank/DDBJ databases">
        <title>The genomes of 5 underutilized Papilionoideae crops provide insights into root nodulation and disease resistance.</title>
        <authorList>
            <person name="Yuan L."/>
        </authorList>
    </citation>
    <scope>NUCLEOTIDE SEQUENCE [LARGE SCALE GENOMIC DNA]</scope>
    <source>
        <strain evidence="3">LY-2023</strain>
        <tissue evidence="3">Leaf</tissue>
    </source>
</reference>
<protein>
    <submittedName>
        <fullName evidence="3">Uncharacterized protein</fullName>
    </submittedName>
</protein>
<feature type="region of interest" description="Disordered" evidence="1">
    <location>
        <begin position="46"/>
        <end position="83"/>
    </location>
</feature>
<evidence type="ECO:0000256" key="1">
    <source>
        <dbReference type="SAM" id="MobiDB-lite"/>
    </source>
</evidence>
<comment type="caution">
    <text evidence="3">The sequence shown here is derived from an EMBL/GenBank/DDBJ whole genome shotgun (WGS) entry which is preliminary data.</text>
</comment>
<evidence type="ECO:0000313" key="3">
    <source>
        <dbReference type="EMBL" id="KAK7280318.1"/>
    </source>
</evidence>
<keyword evidence="4" id="KW-1185">Reference proteome</keyword>
<dbReference type="EMBL" id="JAYKXN010000006">
    <property type="protein sequence ID" value="KAK7280318.1"/>
    <property type="molecule type" value="Genomic_DNA"/>
</dbReference>
<dbReference type="AlphaFoldDB" id="A0AAN9FWG3"/>
<feature type="signal peptide" evidence="2">
    <location>
        <begin position="1"/>
        <end position="26"/>
    </location>
</feature>
<accession>A0AAN9FWG3</accession>
<dbReference type="Proteomes" id="UP001359559">
    <property type="component" value="Unassembled WGS sequence"/>
</dbReference>
<organism evidence="3 4">
    <name type="scientific">Clitoria ternatea</name>
    <name type="common">Butterfly pea</name>
    <dbReference type="NCBI Taxonomy" id="43366"/>
    <lineage>
        <taxon>Eukaryota</taxon>
        <taxon>Viridiplantae</taxon>
        <taxon>Streptophyta</taxon>
        <taxon>Embryophyta</taxon>
        <taxon>Tracheophyta</taxon>
        <taxon>Spermatophyta</taxon>
        <taxon>Magnoliopsida</taxon>
        <taxon>eudicotyledons</taxon>
        <taxon>Gunneridae</taxon>
        <taxon>Pentapetalae</taxon>
        <taxon>rosids</taxon>
        <taxon>fabids</taxon>
        <taxon>Fabales</taxon>
        <taxon>Fabaceae</taxon>
        <taxon>Papilionoideae</taxon>
        <taxon>50 kb inversion clade</taxon>
        <taxon>NPAAA clade</taxon>
        <taxon>indigoferoid/millettioid clade</taxon>
        <taxon>Phaseoleae</taxon>
        <taxon>Clitoria</taxon>
    </lineage>
</organism>
<feature type="chain" id="PRO_5042862045" evidence="2">
    <location>
        <begin position="27"/>
        <end position="83"/>
    </location>
</feature>
<evidence type="ECO:0000256" key="2">
    <source>
        <dbReference type="SAM" id="SignalP"/>
    </source>
</evidence>
<proteinExistence type="predicted"/>
<keyword evidence="2" id="KW-0732">Signal</keyword>